<comment type="caution">
    <text evidence="9">The sequence shown here is derived from an EMBL/GenBank/DDBJ whole genome shotgun (WGS) entry which is preliminary data.</text>
</comment>
<evidence type="ECO:0000256" key="2">
    <source>
        <dbReference type="ARBA" id="ARBA00005811"/>
    </source>
</evidence>
<comment type="subcellular location">
    <subcellularLocation>
        <location evidence="1">Cell membrane</location>
        <topology evidence="1">Single-pass membrane protein</topology>
    </subcellularLocation>
    <subcellularLocation>
        <location evidence="7">Cell membrane</location>
        <topology evidence="7">Single-pass type II membrane protein</topology>
    </subcellularLocation>
</comment>
<comment type="similarity">
    <text evidence="2 7">Belongs to the ExbD/TolR family.</text>
</comment>
<gene>
    <name evidence="9" type="ORF">WKR92_07475</name>
</gene>
<dbReference type="PANTHER" id="PTHR30558">
    <property type="entry name" value="EXBD MEMBRANE COMPONENT OF PMF-DRIVEN MACROMOLECULE IMPORT SYSTEM"/>
    <property type="match status" value="1"/>
</dbReference>
<dbReference type="EMBL" id="JBBVGT010000002">
    <property type="protein sequence ID" value="MFB5945669.1"/>
    <property type="molecule type" value="Genomic_DNA"/>
</dbReference>
<feature type="transmembrane region" description="Helical" evidence="8">
    <location>
        <begin position="26"/>
        <end position="44"/>
    </location>
</feature>
<evidence type="ECO:0000256" key="3">
    <source>
        <dbReference type="ARBA" id="ARBA00022475"/>
    </source>
</evidence>
<evidence type="ECO:0000256" key="1">
    <source>
        <dbReference type="ARBA" id="ARBA00004162"/>
    </source>
</evidence>
<dbReference type="RefSeq" id="WP_375557203.1">
    <property type="nucleotide sequence ID" value="NZ_JBBVGT010000002.1"/>
</dbReference>
<dbReference type="Proteomes" id="UP001580928">
    <property type="component" value="Unassembled WGS sequence"/>
</dbReference>
<reference evidence="9 10" key="1">
    <citation type="submission" date="2024-04" db="EMBL/GenBank/DDBJ databases">
        <title>Albibacterium profundi sp. nov., isolated from sediment of the Challenger Deep of Mariana Trench.</title>
        <authorList>
            <person name="Wang Y."/>
        </authorList>
    </citation>
    <scope>NUCLEOTIDE SEQUENCE [LARGE SCALE GENOMIC DNA]</scope>
    <source>
        <strain evidence="9 10">RHL897</strain>
    </source>
</reference>
<keyword evidence="7" id="KW-0653">Protein transport</keyword>
<evidence type="ECO:0000256" key="6">
    <source>
        <dbReference type="ARBA" id="ARBA00023136"/>
    </source>
</evidence>
<organism evidence="9 10">
    <name type="scientific">Albibacterium profundi</name>
    <dbReference type="NCBI Taxonomy" id="3134906"/>
    <lineage>
        <taxon>Bacteria</taxon>
        <taxon>Pseudomonadati</taxon>
        <taxon>Bacteroidota</taxon>
        <taxon>Sphingobacteriia</taxon>
        <taxon>Sphingobacteriales</taxon>
        <taxon>Sphingobacteriaceae</taxon>
        <taxon>Albibacterium</taxon>
    </lineage>
</organism>
<name>A0ABV5CDQ6_9SPHI</name>
<evidence type="ECO:0000313" key="9">
    <source>
        <dbReference type="EMBL" id="MFB5945669.1"/>
    </source>
</evidence>
<keyword evidence="7" id="KW-0813">Transport</keyword>
<dbReference type="PANTHER" id="PTHR30558:SF3">
    <property type="entry name" value="BIOPOLYMER TRANSPORT PROTEIN EXBD-RELATED"/>
    <property type="match status" value="1"/>
</dbReference>
<proteinExistence type="inferred from homology"/>
<evidence type="ECO:0000256" key="8">
    <source>
        <dbReference type="SAM" id="Phobius"/>
    </source>
</evidence>
<keyword evidence="6 8" id="KW-0472">Membrane</keyword>
<keyword evidence="3" id="KW-1003">Cell membrane</keyword>
<dbReference type="InterPro" id="IPR003400">
    <property type="entry name" value="ExbD"/>
</dbReference>
<keyword evidence="4 7" id="KW-0812">Transmembrane</keyword>
<evidence type="ECO:0000256" key="5">
    <source>
        <dbReference type="ARBA" id="ARBA00022989"/>
    </source>
</evidence>
<evidence type="ECO:0000256" key="7">
    <source>
        <dbReference type="RuleBase" id="RU003879"/>
    </source>
</evidence>
<evidence type="ECO:0000256" key="4">
    <source>
        <dbReference type="ARBA" id="ARBA00022692"/>
    </source>
</evidence>
<protein>
    <submittedName>
        <fullName evidence="9">Biopolymer transporter ExbD</fullName>
    </submittedName>
</protein>
<accession>A0ABV5CDQ6</accession>
<dbReference type="Pfam" id="PF02472">
    <property type="entry name" value="ExbD"/>
    <property type="match status" value="1"/>
</dbReference>
<keyword evidence="10" id="KW-1185">Reference proteome</keyword>
<sequence length="185" mass="20372">MAELNTGDGGGKKGGKIRAKKAGGRVDLTAMVDLAFLLITFFMLTTSISKPYAMDVAMPDKNKENQEDQLDVADNRTMTILLGSDDKIGYYMGLLDSPIEGPEVVDYGKNGIRPILLEKIKEVPQITGDPEKGLIVIIRPSDRSNYKNLVDILDEMKIVNAKQYMIGDIGDSEIELLESQGIYNE</sequence>
<keyword evidence="5 8" id="KW-1133">Transmembrane helix</keyword>
<evidence type="ECO:0000313" key="10">
    <source>
        <dbReference type="Proteomes" id="UP001580928"/>
    </source>
</evidence>